<evidence type="ECO:0000313" key="12">
    <source>
        <dbReference type="Proteomes" id="UP000838756"/>
    </source>
</evidence>
<comment type="similarity">
    <text evidence="1 9">Belongs to the eukaryotic ATPase B chain family.</text>
</comment>
<protein>
    <recommendedName>
        <fullName evidence="9">ATP synthase subunit b</fullName>
    </recommendedName>
</protein>
<gene>
    <name evidence="11" type="primary">jg344</name>
    <name evidence="11" type="ORF">PAEG_LOCUS3437</name>
</gene>
<dbReference type="GO" id="GO:0005743">
    <property type="term" value="C:mitochondrial inner membrane"/>
    <property type="evidence" value="ECO:0007669"/>
    <property type="project" value="UniProtKB-SubCell"/>
</dbReference>
<dbReference type="AlphaFoldDB" id="A0A8S4QQ09"/>
<evidence type="ECO:0000256" key="3">
    <source>
        <dbReference type="ARBA" id="ARBA00022547"/>
    </source>
</evidence>
<evidence type="ECO:0000256" key="9">
    <source>
        <dbReference type="RuleBase" id="RU368017"/>
    </source>
</evidence>
<dbReference type="InterPro" id="IPR008688">
    <property type="entry name" value="ATP_synth_Bsub_B/MI25"/>
</dbReference>
<dbReference type="GO" id="GO:0046933">
    <property type="term" value="F:proton-transporting ATP synthase activity, rotational mechanism"/>
    <property type="evidence" value="ECO:0007669"/>
    <property type="project" value="TreeGrafter"/>
</dbReference>
<keyword evidence="5 9" id="KW-0999">Mitochondrion inner membrane</keyword>
<evidence type="ECO:0000313" key="11">
    <source>
        <dbReference type="EMBL" id="CAH2211727.1"/>
    </source>
</evidence>
<evidence type="ECO:0000256" key="1">
    <source>
        <dbReference type="ARBA" id="ARBA00007479"/>
    </source>
</evidence>
<keyword evidence="2 9" id="KW-0813">Transport</keyword>
<dbReference type="Pfam" id="PF05405">
    <property type="entry name" value="Mt_ATP-synt_B"/>
    <property type="match status" value="1"/>
</dbReference>
<dbReference type="PANTHER" id="PTHR12733:SF3">
    <property type="entry name" value="ATP SYNTHASE F(0) COMPLEX SUBUNIT B1, MITOCHONDRIAL"/>
    <property type="match status" value="1"/>
</dbReference>
<keyword evidence="7 9" id="KW-0496">Mitochondrion</keyword>
<evidence type="ECO:0000256" key="10">
    <source>
        <dbReference type="SAM" id="MobiDB-lite"/>
    </source>
</evidence>
<evidence type="ECO:0000256" key="8">
    <source>
        <dbReference type="ARBA" id="ARBA00023136"/>
    </source>
</evidence>
<dbReference type="InterPro" id="IPR013837">
    <property type="entry name" value="ATP_synth_F0_suB"/>
</dbReference>
<evidence type="ECO:0000256" key="4">
    <source>
        <dbReference type="ARBA" id="ARBA00022781"/>
    </source>
</evidence>
<sequence>MSHTVTCPTRYQQSAPDGGSSKCSSETYLKRAEKPGKVRMGFIPEEWFLFFHPKTGVTGPYMFGIVVANYLFSKEIYVMEHEYYTALSIIPMLYLANTKLGPGLAKMLDKDIDDLANSLEKRREDEKSVFENVIKESKTAQWRAEGQKLLMVAKKENVAMQLEAIYRERCMQLFLAVKGRMDYQVKLYRASARIQQKWMVQWIIQNVMKSITPEFEQAYLSKAIGDIATIANRAPK</sequence>
<keyword evidence="6 9" id="KW-0406">Ion transport</keyword>
<keyword evidence="8 9" id="KW-0472">Membrane</keyword>
<keyword evidence="12" id="KW-1185">Reference proteome</keyword>
<comment type="caution">
    <text evidence="11">The sequence shown here is derived from an EMBL/GenBank/DDBJ whole genome shotgun (WGS) entry which is preliminary data.</text>
</comment>
<dbReference type="OrthoDB" id="67388at2759"/>
<keyword evidence="3 9" id="KW-0138">CF(0)</keyword>
<dbReference type="Gene3D" id="1.20.5.2210">
    <property type="match status" value="1"/>
</dbReference>
<evidence type="ECO:0000256" key="7">
    <source>
        <dbReference type="ARBA" id="ARBA00023128"/>
    </source>
</evidence>
<dbReference type="PANTHER" id="PTHR12733">
    <property type="entry name" value="MITOCHONDRIAL ATP SYNTHASE B CHAIN"/>
    <property type="match status" value="1"/>
</dbReference>
<comment type="function">
    <text evidence="9">Subunit b, of the mitochondrial membrane ATP synthase complex (F(1)F(0) ATP synthase or Complex V) that produces ATP from ADP in the presence of a proton gradient across the membrane which is generated by electron transport complexes of the respiratory chain. ATP synthase complex consist of a soluble F(1) head domain - the catalytic core - and a membrane F(1) domain - the membrane proton channel. These two domains are linked by a central stalk rotating inside the F(1) region and a stationary peripheral stalk. During catalysis, ATP synthesis in the catalytic domain of F(1) is coupled via a rotary mechanism of the central stalk subunits to proton translocation. In vivo, can only synthesize ATP although its ATP hydrolase activity can be activated artificially in vitro. Part of the complex F(0) domain. Part of the complex F(0) domain and the peripheric stalk, which acts as a stator to hold the catalytic alpha(3)beta(3) subcomplex and subunit a/ATP6 static relative to the rotary elements.</text>
</comment>
<name>A0A8S4QQ09_9NEOP</name>
<accession>A0A8S4QQ09</accession>
<evidence type="ECO:0000256" key="6">
    <source>
        <dbReference type="ARBA" id="ARBA00023065"/>
    </source>
</evidence>
<feature type="region of interest" description="Disordered" evidence="10">
    <location>
        <begin position="1"/>
        <end position="23"/>
    </location>
</feature>
<dbReference type="SUPFAM" id="SSF161060">
    <property type="entry name" value="ATP synthase B chain-like"/>
    <property type="match status" value="1"/>
</dbReference>
<keyword evidence="4 9" id="KW-0375">Hydrogen ion transport</keyword>
<dbReference type="GO" id="GO:0045259">
    <property type="term" value="C:proton-transporting ATP synthase complex"/>
    <property type="evidence" value="ECO:0007669"/>
    <property type="project" value="UniProtKB-KW"/>
</dbReference>
<dbReference type="EMBL" id="CAKXAJ010011026">
    <property type="protein sequence ID" value="CAH2211727.1"/>
    <property type="molecule type" value="Genomic_DNA"/>
</dbReference>
<reference evidence="11" key="1">
    <citation type="submission" date="2022-03" db="EMBL/GenBank/DDBJ databases">
        <authorList>
            <person name="Lindestad O."/>
        </authorList>
    </citation>
    <scope>NUCLEOTIDE SEQUENCE</scope>
</reference>
<dbReference type="Proteomes" id="UP000838756">
    <property type="component" value="Unassembled WGS sequence"/>
</dbReference>
<comment type="subcellular location">
    <subcellularLocation>
        <location evidence="9">Mitochondrion</location>
    </subcellularLocation>
    <subcellularLocation>
        <location evidence="9">Mitochondrion inner membrane</location>
    </subcellularLocation>
</comment>
<proteinExistence type="inferred from homology"/>
<evidence type="ECO:0000256" key="2">
    <source>
        <dbReference type="ARBA" id="ARBA00022448"/>
    </source>
</evidence>
<evidence type="ECO:0000256" key="5">
    <source>
        <dbReference type="ARBA" id="ARBA00022792"/>
    </source>
</evidence>
<organism evidence="11 12">
    <name type="scientific">Pararge aegeria aegeria</name>
    <dbReference type="NCBI Taxonomy" id="348720"/>
    <lineage>
        <taxon>Eukaryota</taxon>
        <taxon>Metazoa</taxon>
        <taxon>Ecdysozoa</taxon>
        <taxon>Arthropoda</taxon>
        <taxon>Hexapoda</taxon>
        <taxon>Insecta</taxon>
        <taxon>Pterygota</taxon>
        <taxon>Neoptera</taxon>
        <taxon>Endopterygota</taxon>
        <taxon>Lepidoptera</taxon>
        <taxon>Glossata</taxon>
        <taxon>Ditrysia</taxon>
        <taxon>Papilionoidea</taxon>
        <taxon>Nymphalidae</taxon>
        <taxon>Satyrinae</taxon>
        <taxon>Satyrini</taxon>
        <taxon>Parargina</taxon>
        <taxon>Pararge</taxon>
    </lineage>
</organism>
<comment type="subunit">
    <text evidence="9">F-type ATPases have 2 components, CF(1) - the catalytic core - and CF(0) - the membrane proton channel. CF(1) and CF(0) have multiple subunits.</text>
</comment>